<feature type="compositionally biased region" description="Basic and acidic residues" evidence="1">
    <location>
        <begin position="59"/>
        <end position="68"/>
    </location>
</feature>
<organism evidence="2 3">
    <name type="scientific">Mycena sanguinolenta</name>
    <dbReference type="NCBI Taxonomy" id="230812"/>
    <lineage>
        <taxon>Eukaryota</taxon>
        <taxon>Fungi</taxon>
        <taxon>Dikarya</taxon>
        <taxon>Basidiomycota</taxon>
        <taxon>Agaricomycotina</taxon>
        <taxon>Agaricomycetes</taxon>
        <taxon>Agaricomycetidae</taxon>
        <taxon>Agaricales</taxon>
        <taxon>Marasmiineae</taxon>
        <taxon>Mycenaceae</taxon>
        <taxon>Mycena</taxon>
    </lineage>
</organism>
<evidence type="ECO:0000313" key="3">
    <source>
        <dbReference type="Proteomes" id="UP000623467"/>
    </source>
</evidence>
<gene>
    <name evidence="2" type="ORF">MSAN_00110800</name>
</gene>
<proteinExistence type="predicted"/>
<feature type="region of interest" description="Disordered" evidence="1">
    <location>
        <begin position="50"/>
        <end position="73"/>
    </location>
</feature>
<comment type="caution">
    <text evidence="2">The sequence shown here is derived from an EMBL/GenBank/DDBJ whole genome shotgun (WGS) entry which is preliminary data.</text>
</comment>
<dbReference type="AlphaFoldDB" id="A0A8H7DJX2"/>
<name>A0A8H7DJX2_9AGAR</name>
<evidence type="ECO:0000313" key="2">
    <source>
        <dbReference type="EMBL" id="KAF7376930.1"/>
    </source>
</evidence>
<dbReference type="Proteomes" id="UP000623467">
    <property type="component" value="Unassembled WGS sequence"/>
</dbReference>
<accession>A0A8H7DJX2</accession>
<keyword evidence="3" id="KW-1185">Reference proteome</keyword>
<reference evidence="2" key="1">
    <citation type="submission" date="2020-05" db="EMBL/GenBank/DDBJ databases">
        <title>Mycena genomes resolve the evolution of fungal bioluminescence.</title>
        <authorList>
            <person name="Tsai I.J."/>
        </authorList>
    </citation>
    <scope>NUCLEOTIDE SEQUENCE</scope>
    <source>
        <strain evidence="2">160909Yilan</strain>
    </source>
</reference>
<evidence type="ECO:0000256" key="1">
    <source>
        <dbReference type="SAM" id="MobiDB-lite"/>
    </source>
</evidence>
<dbReference type="EMBL" id="JACAZH010000001">
    <property type="protein sequence ID" value="KAF7376930.1"/>
    <property type="molecule type" value="Genomic_DNA"/>
</dbReference>
<protein>
    <submittedName>
        <fullName evidence="2">Uncharacterized protein</fullName>
    </submittedName>
</protein>
<sequence length="133" mass="14466">MPQALPPNQTRHGYISVCLSAASLQLDCDFAVGRGRQALTSGISALNPPLSAARPSHTHPADHNDHAGSTHLDPIHAAPNTGLVASMAWNELCVCQPYVMLIRRNYHGPCPRMARFSRVVDLRVSIFVHFFSG</sequence>